<protein>
    <submittedName>
        <fullName evidence="1">Uncharacterized protein</fullName>
    </submittedName>
</protein>
<keyword evidence="2" id="KW-1185">Reference proteome</keyword>
<proteinExistence type="predicted"/>
<comment type="caution">
    <text evidence="1">The sequence shown here is derived from an EMBL/GenBank/DDBJ whole genome shotgun (WGS) entry which is preliminary data.</text>
</comment>
<evidence type="ECO:0000313" key="2">
    <source>
        <dbReference type="Proteomes" id="UP001060215"/>
    </source>
</evidence>
<dbReference type="Proteomes" id="UP001060215">
    <property type="component" value="Chromosome 15"/>
</dbReference>
<gene>
    <name evidence="1" type="ORF">LOK49_LG14G01030</name>
</gene>
<accession>A0ACC0FBB4</accession>
<organism evidence="1 2">
    <name type="scientific">Camellia lanceoleosa</name>
    <dbReference type="NCBI Taxonomy" id="1840588"/>
    <lineage>
        <taxon>Eukaryota</taxon>
        <taxon>Viridiplantae</taxon>
        <taxon>Streptophyta</taxon>
        <taxon>Embryophyta</taxon>
        <taxon>Tracheophyta</taxon>
        <taxon>Spermatophyta</taxon>
        <taxon>Magnoliopsida</taxon>
        <taxon>eudicotyledons</taxon>
        <taxon>Gunneridae</taxon>
        <taxon>Pentapetalae</taxon>
        <taxon>asterids</taxon>
        <taxon>Ericales</taxon>
        <taxon>Theaceae</taxon>
        <taxon>Camellia</taxon>
    </lineage>
</organism>
<reference evidence="1 2" key="1">
    <citation type="journal article" date="2022" name="Plant J.">
        <title>Chromosome-level genome of Camellia lanceoleosa provides a valuable resource for understanding genome evolution and self-incompatibility.</title>
        <authorList>
            <person name="Gong W."/>
            <person name="Xiao S."/>
            <person name="Wang L."/>
            <person name="Liao Z."/>
            <person name="Chang Y."/>
            <person name="Mo W."/>
            <person name="Hu G."/>
            <person name="Li W."/>
            <person name="Zhao G."/>
            <person name="Zhu H."/>
            <person name="Hu X."/>
            <person name="Ji K."/>
            <person name="Xiang X."/>
            <person name="Song Q."/>
            <person name="Yuan D."/>
            <person name="Jin S."/>
            <person name="Zhang L."/>
        </authorList>
    </citation>
    <scope>NUCLEOTIDE SEQUENCE [LARGE SCALE GENOMIC DNA]</scope>
    <source>
        <strain evidence="1">SQ_2022a</strain>
    </source>
</reference>
<sequence length="35" mass="4201">MHRRTTTREERREREDCENQSSSTIPEEKGETHAI</sequence>
<name>A0ACC0FBB4_9ERIC</name>
<dbReference type="EMBL" id="CM045772">
    <property type="protein sequence ID" value="KAI7985825.1"/>
    <property type="molecule type" value="Genomic_DNA"/>
</dbReference>
<evidence type="ECO:0000313" key="1">
    <source>
        <dbReference type="EMBL" id="KAI7985825.1"/>
    </source>
</evidence>